<feature type="domain" description="HTH lysR-type" evidence="5">
    <location>
        <begin position="23"/>
        <end position="80"/>
    </location>
</feature>
<dbReference type="Pfam" id="PF00126">
    <property type="entry name" value="HTH_1"/>
    <property type="match status" value="1"/>
</dbReference>
<dbReference type="PROSITE" id="PS50931">
    <property type="entry name" value="HTH_LYSR"/>
    <property type="match status" value="1"/>
</dbReference>
<gene>
    <name evidence="6" type="primary">dmlR_1</name>
    <name evidence="6" type="ORF">ENSA7_00100</name>
</gene>
<dbReference type="RefSeq" id="WP_106087126.1">
    <property type="nucleotide sequence ID" value="NZ_PVNL01000001.1"/>
</dbReference>
<dbReference type="PRINTS" id="PR00039">
    <property type="entry name" value="HTHLYSR"/>
</dbReference>
<dbReference type="PANTHER" id="PTHR30537">
    <property type="entry name" value="HTH-TYPE TRANSCRIPTIONAL REGULATOR"/>
    <property type="match status" value="1"/>
</dbReference>
<evidence type="ECO:0000256" key="3">
    <source>
        <dbReference type="ARBA" id="ARBA00023125"/>
    </source>
</evidence>
<evidence type="ECO:0000259" key="5">
    <source>
        <dbReference type="PROSITE" id="PS50931"/>
    </source>
</evidence>
<evidence type="ECO:0000256" key="1">
    <source>
        <dbReference type="ARBA" id="ARBA00009437"/>
    </source>
</evidence>
<dbReference type="CDD" id="cd08422">
    <property type="entry name" value="PBP2_CrgA_like"/>
    <property type="match status" value="1"/>
</dbReference>
<accession>A0A2S9YYQ5</accession>
<dbReference type="GO" id="GO:0043565">
    <property type="term" value="F:sequence-specific DNA binding"/>
    <property type="evidence" value="ECO:0007669"/>
    <property type="project" value="TreeGrafter"/>
</dbReference>
<evidence type="ECO:0000256" key="2">
    <source>
        <dbReference type="ARBA" id="ARBA00023015"/>
    </source>
</evidence>
<organism evidence="6 7">
    <name type="scientific">Enhygromyxa salina</name>
    <dbReference type="NCBI Taxonomy" id="215803"/>
    <lineage>
        <taxon>Bacteria</taxon>
        <taxon>Pseudomonadati</taxon>
        <taxon>Myxococcota</taxon>
        <taxon>Polyangia</taxon>
        <taxon>Nannocystales</taxon>
        <taxon>Nannocystaceae</taxon>
        <taxon>Enhygromyxa</taxon>
    </lineage>
</organism>
<dbReference type="FunFam" id="1.10.10.10:FF:000001">
    <property type="entry name" value="LysR family transcriptional regulator"/>
    <property type="match status" value="1"/>
</dbReference>
<dbReference type="InterPro" id="IPR000847">
    <property type="entry name" value="LysR_HTH_N"/>
</dbReference>
<proteinExistence type="inferred from homology"/>
<keyword evidence="4" id="KW-0804">Transcription</keyword>
<evidence type="ECO:0000256" key="4">
    <source>
        <dbReference type="ARBA" id="ARBA00023163"/>
    </source>
</evidence>
<protein>
    <submittedName>
        <fullName evidence="6">HTH-type transcriptional regulator DmlR</fullName>
    </submittedName>
</protein>
<keyword evidence="3" id="KW-0238">DNA-binding</keyword>
<dbReference type="SUPFAM" id="SSF46785">
    <property type="entry name" value="Winged helix' DNA-binding domain"/>
    <property type="match status" value="1"/>
</dbReference>
<evidence type="ECO:0000313" key="6">
    <source>
        <dbReference type="EMBL" id="PRQ10202.1"/>
    </source>
</evidence>
<dbReference type="InterPro" id="IPR036388">
    <property type="entry name" value="WH-like_DNA-bd_sf"/>
</dbReference>
<comment type="similarity">
    <text evidence="1">Belongs to the LysR transcriptional regulatory family.</text>
</comment>
<dbReference type="InterPro" id="IPR058163">
    <property type="entry name" value="LysR-type_TF_proteobact-type"/>
</dbReference>
<dbReference type="GO" id="GO:0003700">
    <property type="term" value="F:DNA-binding transcription factor activity"/>
    <property type="evidence" value="ECO:0007669"/>
    <property type="project" value="InterPro"/>
</dbReference>
<dbReference type="OrthoDB" id="9812435at2"/>
<dbReference type="AlphaFoldDB" id="A0A2S9YYQ5"/>
<dbReference type="InterPro" id="IPR036390">
    <property type="entry name" value="WH_DNA-bd_sf"/>
</dbReference>
<dbReference type="PANTHER" id="PTHR30537:SF5">
    <property type="entry name" value="HTH-TYPE TRANSCRIPTIONAL ACTIVATOR TTDR-RELATED"/>
    <property type="match status" value="1"/>
</dbReference>
<dbReference type="InterPro" id="IPR005119">
    <property type="entry name" value="LysR_subst-bd"/>
</dbReference>
<sequence length="334" mass="37279">MTKSPQSEMRRGSRPVATWGTTDRLDLLQTYVQIIEAGSLSAAAAQLGTTQPTVSRRLQQLERALGRQLLNRSTHKMKPSNDGERCYRRAKELLASWEAFDAELKGDDAEPEGLLRVVVPHAFGQHMLVDVVAEFMRRHPRVTIEWELRDTAPDFITEGVDCAILVGEVRDPLTVAIRLAEIPRIVVGAPSVLNGAKRPSNAQELARLPWLAFKTFYKNDVTLSHHATAEVCRLTVRPKFGTDNLYALRSAALHGLGVCVMSTWIVRDELAKGSLIRLAPDWEAPPLPLYLTYPYTKFQPPRVRRFVDATRELMTAALGDTVIESPARKPRSPG</sequence>
<dbReference type="Gene3D" id="3.40.190.290">
    <property type="match status" value="1"/>
</dbReference>
<dbReference type="SUPFAM" id="SSF53850">
    <property type="entry name" value="Periplasmic binding protein-like II"/>
    <property type="match status" value="1"/>
</dbReference>
<dbReference type="Proteomes" id="UP000238823">
    <property type="component" value="Unassembled WGS sequence"/>
</dbReference>
<keyword evidence="2" id="KW-0805">Transcription regulation</keyword>
<dbReference type="Pfam" id="PF03466">
    <property type="entry name" value="LysR_substrate"/>
    <property type="match status" value="1"/>
</dbReference>
<evidence type="ECO:0000313" key="7">
    <source>
        <dbReference type="Proteomes" id="UP000238823"/>
    </source>
</evidence>
<comment type="caution">
    <text evidence="6">The sequence shown here is derived from an EMBL/GenBank/DDBJ whole genome shotgun (WGS) entry which is preliminary data.</text>
</comment>
<reference evidence="6 7" key="1">
    <citation type="submission" date="2018-03" db="EMBL/GenBank/DDBJ databases">
        <title>Draft Genome Sequences of the Obligatory Marine Myxobacteria Enhygromyxa salina SWB007.</title>
        <authorList>
            <person name="Poehlein A."/>
            <person name="Moghaddam J.A."/>
            <person name="Harms H."/>
            <person name="Alanjari M."/>
            <person name="Koenig G.M."/>
            <person name="Daniel R."/>
            <person name="Schaeberle T.F."/>
        </authorList>
    </citation>
    <scope>NUCLEOTIDE SEQUENCE [LARGE SCALE GENOMIC DNA]</scope>
    <source>
        <strain evidence="6 7">SWB007</strain>
    </source>
</reference>
<dbReference type="GO" id="GO:0006351">
    <property type="term" value="P:DNA-templated transcription"/>
    <property type="evidence" value="ECO:0007669"/>
    <property type="project" value="TreeGrafter"/>
</dbReference>
<name>A0A2S9YYQ5_9BACT</name>
<dbReference type="Gene3D" id="1.10.10.10">
    <property type="entry name" value="Winged helix-like DNA-binding domain superfamily/Winged helix DNA-binding domain"/>
    <property type="match status" value="1"/>
</dbReference>
<dbReference type="EMBL" id="PVNL01000001">
    <property type="protein sequence ID" value="PRQ10202.1"/>
    <property type="molecule type" value="Genomic_DNA"/>
</dbReference>